<gene>
    <name evidence="2" type="primary">Acey_s0703.g1668</name>
    <name evidence="2" type="ORF">Y032_0703g1668</name>
</gene>
<protein>
    <submittedName>
        <fullName evidence="2">Uncharacterized protein</fullName>
    </submittedName>
</protein>
<keyword evidence="3" id="KW-1185">Reference proteome</keyword>
<sequence length="186" mass="20193">MSFAAIMLLLVMKYEKSEEITKLGRKALKNSTPTAADNDSGACGAVARRSCRGRGWGTAIDADVNRKRSFLCVAEERALASESISGSSTSGQSPVPKPTPTLSGPIKTRQVKVPTRIPHPEPSTSFGVDVQPTRMPDVVHRVDVQLGVDLVASADRLTNESIQARNEGFVKRVIKMNIFLEYHGEE</sequence>
<accession>A0A016WGC4</accession>
<reference evidence="3" key="1">
    <citation type="journal article" date="2015" name="Nat. Genet.">
        <title>The genome and transcriptome of the zoonotic hookworm Ancylostoma ceylanicum identify infection-specific gene families.</title>
        <authorList>
            <person name="Schwarz E.M."/>
            <person name="Hu Y."/>
            <person name="Antoshechkin I."/>
            <person name="Miller M.M."/>
            <person name="Sternberg P.W."/>
            <person name="Aroian R.V."/>
        </authorList>
    </citation>
    <scope>NUCLEOTIDE SEQUENCE</scope>
    <source>
        <strain evidence="3">HY135</strain>
    </source>
</reference>
<dbReference type="Proteomes" id="UP000024635">
    <property type="component" value="Unassembled WGS sequence"/>
</dbReference>
<organism evidence="2 3">
    <name type="scientific">Ancylostoma ceylanicum</name>
    <dbReference type="NCBI Taxonomy" id="53326"/>
    <lineage>
        <taxon>Eukaryota</taxon>
        <taxon>Metazoa</taxon>
        <taxon>Ecdysozoa</taxon>
        <taxon>Nematoda</taxon>
        <taxon>Chromadorea</taxon>
        <taxon>Rhabditida</taxon>
        <taxon>Rhabditina</taxon>
        <taxon>Rhabditomorpha</taxon>
        <taxon>Strongyloidea</taxon>
        <taxon>Ancylostomatidae</taxon>
        <taxon>Ancylostomatinae</taxon>
        <taxon>Ancylostoma</taxon>
    </lineage>
</organism>
<dbReference type="AlphaFoldDB" id="A0A016WGC4"/>
<evidence type="ECO:0000313" key="3">
    <source>
        <dbReference type="Proteomes" id="UP000024635"/>
    </source>
</evidence>
<feature type="compositionally biased region" description="Low complexity" evidence="1">
    <location>
        <begin position="82"/>
        <end position="93"/>
    </location>
</feature>
<dbReference type="OrthoDB" id="10636215at2759"/>
<feature type="region of interest" description="Disordered" evidence="1">
    <location>
        <begin position="82"/>
        <end position="108"/>
    </location>
</feature>
<proteinExistence type="predicted"/>
<dbReference type="EMBL" id="JARK01000303">
    <property type="protein sequence ID" value="EYC38656.1"/>
    <property type="molecule type" value="Genomic_DNA"/>
</dbReference>
<comment type="caution">
    <text evidence="2">The sequence shown here is derived from an EMBL/GenBank/DDBJ whole genome shotgun (WGS) entry which is preliminary data.</text>
</comment>
<evidence type="ECO:0000256" key="1">
    <source>
        <dbReference type="SAM" id="MobiDB-lite"/>
    </source>
</evidence>
<evidence type="ECO:0000313" key="2">
    <source>
        <dbReference type="EMBL" id="EYC38656.1"/>
    </source>
</evidence>
<name>A0A016WGC4_9BILA</name>